<dbReference type="EMBL" id="CAJVPL010003823">
    <property type="protein sequence ID" value="CAG8639049.1"/>
    <property type="molecule type" value="Genomic_DNA"/>
</dbReference>
<sequence length="64" mass="7600">LTKLLITIMPPVKKWKSLYQQQTRRFNGKFGSKKFYDNLNDSKEANNEIINEVFDFKPAESMEE</sequence>
<dbReference type="AlphaFoldDB" id="A0A9N9DF50"/>
<feature type="non-terminal residue" evidence="1">
    <location>
        <position position="1"/>
    </location>
</feature>
<name>A0A9N9DF50_9GLOM</name>
<evidence type="ECO:0000313" key="2">
    <source>
        <dbReference type="Proteomes" id="UP000789831"/>
    </source>
</evidence>
<reference evidence="1" key="1">
    <citation type="submission" date="2021-06" db="EMBL/GenBank/DDBJ databases">
        <authorList>
            <person name="Kallberg Y."/>
            <person name="Tangrot J."/>
            <person name="Rosling A."/>
        </authorList>
    </citation>
    <scope>NUCLEOTIDE SEQUENCE</scope>
    <source>
        <strain evidence="1">MT106</strain>
    </source>
</reference>
<organism evidence="1 2">
    <name type="scientific">Ambispora gerdemannii</name>
    <dbReference type="NCBI Taxonomy" id="144530"/>
    <lineage>
        <taxon>Eukaryota</taxon>
        <taxon>Fungi</taxon>
        <taxon>Fungi incertae sedis</taxon>
        <taxon>Mucoromycota</taxon>
        <taxon>Glomeromycotina</taxon>
        <taxon>Glomeromycetes</taxon>
        <taxon>Archaeosporales</taxon>
        <taxon>Ambisporaceae</taxon>
        <taxon>Ambispora</taxon>
    </lineage>
</organism>
<keyword evidence="2" id="KW-1185">Reference proteome</keyword>
<proteinExistence type="predicted"/>
<protein>
    <submittedName>
        <fullName evidence="1">13030_t:CDS:1</fullName>
    </submittedName>
</protein>
<evidence type="ECO:0000313" key="1">
    <source>
        <dbReference type="EMBL" id="CAG8639049.1"/>
    </source>
</evidence>
<comment type="caution">
    <text evidence="1">The sequence shown here is derived from an EMBL/GenBank/DDBJ whole genome shotgun (WGS) entry which is preliminary data.</text>
</comment>
<gene>
    <name evidence="1" type="ORF">AGERDE_LOCUS10890</name>
</gene>
<dbReference type="Proteomes" id="UP000789831">
    <property type="component" value="Unassembled WGS sequence"/>
</dbReference>
<accession>A0A9N9DF50</accession>